<sequence>AAAAATTAAGGAATTAAGGAATTAPSSNATNTTRKPWPKANCGNHILTNDLRNVFLKIHNDHRGALARGQTQVSAGWGIAPPAALMYRMKYSCAAESYAIEYVSACRGRGLPEYTHPGYKVNLHVLRNLATNEGGAARNAMAEWWSELARFGMRSNMMFYESERGRGRRSVLKWSKMAWWNNKELGCAVKRCPRFFLTACMYKPGGNDVGQHVYKVGAVCSDCPKGQCDGQALCRW</sequence>
<organism evidence="3 4">
    <name type="scientific">Ancylostoma caninum</name>
    <name type="common">Dog hookworm</name>
    <dbReference type="NCBI Taxonomy" id="29170"/>
    <lineage>
        <taxon>Eukaryota</taxon>
        <taxon>Metazoa</taxon>
        <taxon>Ecdysozoa</taxon>
        <taxon>Nematoda</taxon>
        <taxon>Chromadorea</taxon>
        <taxon>Rhabditida</taxon>
        <taxon>Rhabditina</taxon>
        <taxon>Rhabditomorpha</taxon>
        <taxon>Strongyloidea</taxon>
        <taxon>Ancylostomatidae</taxon>
        <taxon>Ancylostomatinae</taxon>
        <taxon>Ancylostoma</taxon>
    </lineage>
</organism>
<gene>
    <name evidence="3" type="ORF">ANCCAN_14708</name>
</gene>
<feature type="domain" description="SCP" evidence="2">
    <location>
        <begin position="50"/>
        <end position="210"/>
    </location>
</feature>
<accession>A0A368G4J2</accession>
<dbReference type="AlphaFoldDB" id="A0A368G4J2"/>
<evidence type="ECO:0000256" key="1">
    <source>
        <dbReference type="SAM" id="MobiDB-lite"/>
    </source>
</evidence>
<dbReference type="Pfam" id="PF00188">
    <property type="entry name" value="CAP"/>
    <property type="match status" value="1"/>
</dbReference>
<feature type="region of interest" description="Disordered" evidence="1">
    <location>
        <begin position="15"/>
        <end position="41"/>
    </location>
</feature>
<reference evidence="3 4" key="1">
    <citation type="submission" date="2014-10" db="EMBL/GenBank/DDBJ databases">
        <title>Draft genome of the hookworm Ancylostoma caninum.</title>
        <authorList>
            <person name="Mitreva M."/>
        </authorList>
    </citation>
    <scope>NUCLEOTIDE SEQUENCE [LARGE SCALE GENOMIC DNA]</scope>
    <source>
        <strain evidence="3 4">Baltimore</strain>
    </source>
</reference>
<dbReference type="STRING" id="29170.A0A368G4J2"/>
<dbReference type="EMBL" id="JOJR01000342">
    <property type="protein sequence ID" value="RCN39371.1"/>
    <property type="molecule type" value="Genomic_DNA"/>
</dbReference>
<protein>
    <submittedName>
        <fullName evidence="3">SCP-like protein</fullName>
    </submittedName>
</protein>
<keyword evidence="4" id="KW-1185">Reference proteome</keyword>
<feature type="non-terminal residue" evidence="3">
    <location>
        <position position="1"/>
    </location>
</feature>
<feature type="compositionally biased region" description="Low complexity" evidence="1">
    <location>
        <begin position="15"/>
        <end position="24"/>
    </location>
</feature>
<comment type="caution">
    <text evidence="3">The sequence shown here is derived from an EMBL/GenBank/DDBJ whole genome shotgun (WGS) entry which is preliminary data.</text>
</comment>
<dbReference type="InterPro" id="IPR014044">
    <property type="entry name" value="CAP_dom"/>
</dbReference>
<dbReference type="OrthoDB" id="337038at2759"/>
<dbReference type="Proteomes" id="UP000252519">
    <property type="component" value="Unassembled WGS sequence"/>
</dbReference>
<evidence type="ECO:0000313" key="3">
    <source>
        <dbReference type="EMBL" id="RCN39371.1"/>
    </source>
</evidence>
<dbReference type="SMART" id="SM00198">
    <property type="entry name" value="SCP"/>
    <property type="match status" value="1"/>
</dbReference>
<dbReference type="CDD" id="cd05380">
    <property type="entry name" value="CAP_euk"/>
    <property type="match status" value="1"/>
</dbReference>
<dbReference type="Gene3D" id="3.40.33.10">
    <property type="entry name" value="CAP"/>
    <property type="match status" value="1"/>
</dbReference>
<dbReference type="InterPro" id="IPR035940">
    <property type="entry name" value="CAP_sf"/>
</dbReference>
<proteinExistence type="predicted"/>
<evidence type="ECO:0000313" key="4">
    <source>
        <dbReference type="Proteomes" id="UP000252519"/>
    </source>
</evidence>
<name>A0A368G4J2_ANCCA</name>
<evidence type="ECO:0000259" key="2">
    <source>
        <dbReference type="SMART" id="SM00198"/>
    </source>
</evidence>
<feature type="compositionally biased region" description="Polar residues" evidence="1">
    <location>
        <begin position="25"/>
        <end position="34"/>
    </location>
</feature>
<dbReference type="SUPFAM" id="SSF55797">
    <property type="entry name" value="PR-1-like"/>
    <property type="match status" value="1"/>
</dbReference>